<accession>A0AA88T987</accession>
<gene>
    <name evidence="2" type="ORF">Q7C36_003409</name>
</gene>
<evidence type="ECO:0000313" key="2">
    <source>
        <dbReference type="EMBL" id="KAK2864255.1"/>
    </source>
</evidence>
<evidence type="ECO:0000313" key="3">
    <source>
        <dbReference type="Proteomes" id="UP001187315"/>
    </source>
</evidence>
<feature type="signal peptide" evidence="1">
    <location>
        <begin position="1"/>
        <end position="26"/>
    </location>
</feature>
<feature type="chain" id="PRO_5041656248" description="Secreted protein" evidence="1">
    <location>
        <begin position="27"/>
        <end position="73"/>
    </location>
</feature>
<evidence type="ECO:0000256" key="1">
    <source>
        <dbReference type="SAM" id="SignalP"/>
    </source>
</evidence>
<comment type="caution">
    <text evidence="2">The sequence shown here is derived from an EMBL/GenBank/DDBJ whole genome shotgun (WGS) entry which is preliminary data.</text>
</comment>
<protein>
    <recommendedName>
        <fullName evidence="4">Secreted protein</fullName>
    </recommendedName>
</protein>
<reference evidence="2" key="1">
    <citation type="submission" date="2023-08" db="EMBL/GenBank/DDBJ databases">
        <title>Pelteobagrus vachellii genome.</title>
        <authorList>
            <person name="Liu H."/>
        </authorList>
    </citation>
    <scope>NUCLEOTIDE SEQUENCE</scope>
    <source>
        <strain evidence="2">PRFRI_2022a</strain>
        <tissue evidence="2">Muscle</tissue>
    </source>
</reference>
<dbReference type="EMBL" id="JAVHJS010000003">
    <property type="protein sequence ID" value="KAK2864255.1"/>
    <property type="molecule type" value="Genomic_DNA"/>
</dbReference>
<name>A0AA88T987_TACVA</name>
<dbReference type="AlphaFoldDB" id="A0AA88T987"/>
<keyword evidence="1" id="KW-0732">Signal</keyword>
<sequence>MAGLAAWVWRHTSLFSLSLQGDVALSRVCFSAFATQNLETVLIATRRPQEKPRIPIKAQQSWLHAHRGAQATP</sequence>
<organism evidence="2 3">
    <name type="scientific">Tachysurus vachellii</name>
    <name type="common">Darkbarbel catfish</name>
    <name type="synonym">Pelteobagrus vachellii</name>
    <dbReference type="NCBI Taxonomy" id="175792"/>
    <lineage>
        <taxon>Eukaryota</taxon>
        <taxon>Metazoa</taxon>
        <taxon>Chordata</taxon>
        <taxon>Craniata</taxon>
        <taxon>Vertebrata</taxon>
        <taxon>Euteleostomi</taxon>
        <taxon>Actinopterygii</taxon>
        <taxon>Neopterygii</taxon>
        <taxon>Teleostei</taxon>
        <taxon>Ostariophysi</taxon>
        <taxon>Siluriformes</taxon>
        <taxon>Bagridae</taxon>
        <taxon>Tachysurus</taxon>
    </lineage>
</organism>
<keyword evidence="3" id="KW-1185">Reference proteome</keyword>
<proteinExistence type="predicted"/>
<evidence type="ECO:0008006" key="4">
    <source>
        <dbReference type="Google" id="ProtNLM"/>
    </source>
</evidence>
<dbReference type="Proteomes" id="UP001187315">
    <property type="component" value="Unassembled WGS sequence"/>
</dbReference>